<dbReference type="Gene3D" id="3.40.630.30">
    <property type="match status" value="1"/>
</dbReference>
<comment type="caution">
    <text evidence="11">The sequence shown here is derived from an EMBL/GenBank/DDBJ whole genome shotgun (WGS) entry which is preliminary data.</text>
</comment>
<dbReference type="GO" id="GO:1904812">
    <property type="term" value="P:rRNA acetylation involved in maturation of SSU-rRNA"/>
    <property type="evidence" value="ECO:0007669"/>
    <property type="project" value="TreeGrafter"/>
</dbReference>
<dbReference type="Pfam" id="PF13718">
    <property type="entry name" value="GNAT_acetyltr_2"/>
    <property type="match status" value="1"/>
</dbReference>
<dbReference type="AlphaFoldDB" id="A0A2U3B794"/>
<name>A0A2U3B794_9VIBR</name>
<keyword evidence="2 9" id="KW-0820">tRNA-binding</keyword>
<dbReference type="GO" id="GO:0005524">
    <property type="term" value="F:ATP binding"/>
    <property type="evidence" value="ECO:0007669"/>
    <property type="project" value="UniProtKB-UniRule"/>
</dbReference>
<dbReference type="Pfam" id="PF08351">
    <property type="entry name" value="TmcA_N"/>
    <property type="match status" value="1"/>
</dbReference>
<dbReference type="InterPro" id="IPR007807">
    <property type="entry name" value="TcmA/NAT10_helicase"/>
</dbReference>
<dbReference type="OrthoDB" id="5578851at2"/>
<evidence type="ECO:0000256" key="3">
    <source>
        <dbReference type="ARBA" id="ARBA00022679"/>
    </source>
</evidence>
<organism evidence="11 12">
    <name type="scientific">Vibrio albus</name>
    <dbReference type="NCBI Taxonomy" id="2200953"/>
    <lineage>
        <taxon>Bacteria</taxon>
        <taxon>Pseudomonadati</taxon>
        <taxon>Pseudomonadota</taxon>
        <taxon>Gammaproteobacteria</taxon>
        <taxon>Vibrionales</taxon>
        <taxon>Vibrionaceae</taxon>
        <taxon>Vibrio</taxon>
    </lineage>
</organism>
<keyword evidence="7 9" id="KW-0694">RNA-binding</keyword>
<evidence type="ECO:0000256" key="6">
    <source>
        <dbReference type="ARBA" id="ARBA00022840"/>
    </source>
</evidence>
<dbReference type="SUPFAM" id="SSF52540">
    <property type="entry name" value="P-loop containing nucleoside triphosphate hydrolases"/>
    <property type="match status" value="1"/>
</dbReference>
<keyword evidence="1 9" id="KW-0963">Cytoplasm</keyword>
<evidence type="ECO:0000256" key="8">
    <source>
        <dbReference type="ARBA" id="ARBA00023315"/>
    </source>
</evidence>
<comment type="function">
    <text evidence="9">Catalyzes the formation of N(4)-acetylcytidine (ac(4)C) at the wobble position of tRNA(Met), by using acetyl-CoA as an acetyl donor and ATP (or GTP).</text>
</comment>
<feature type="domain" description="Helicase ATP-binding" evidence="10">
    <location>
        <begin position="171"/>
        <end position="294"/>
    </location>
</feature>
<keyword evidence="8 9" id="KW-0012">Acyltransferase</keyword>
<feature type="binding site" evidence="9">
    <location>
        <position position="330"/>
    </location>
    <ligand>
        <name>ATP</name>
        <dbReference type="ChEBI" id="CHEBI:30616"/>
    </ligand>
</feature>
<evidence type="ECO:0000259" key="10">
    <source>
        <dbReference type="PROSITE" id="PS51192"/>
    </source>
</evidence>
<evidence type="ECO:0000256" key="5">
    <source>
        <dbReference type="ARBA" id="ARBA00022741"/>
    </source>
</evidence>
<gene>
    <name evidence="9" type="primary">tmcA</name>
    <name evidence="11" type="ORF">DI392_14540</name>
</gene>
<dbReference type="GO" id="GO:1990883">
    <property type="term" value="F:18S rRNA cytidine N-acetyltransferase activity"/>
    <property type="evidence" value="ECO:0007669"/>
    <property type="project" value="TreeGrafter"/>
</dbReference>
<dbReference type="InterPro" id="IPR024914">
    <property type="entry name" value="tRNA_acetyltr_TmcA"/>
</dbReference>
<keyword evidence="12" id="KW-1185">Reference proteome</keyword>
<dbReference type="GO" id="GO:0051391">
    <property type="term" value="P:tRNA acetylation"/>
    <property type="evidence" value="ECO:0007669"/>
    <property type="project" value="UniProtKB-UniRule"/>
</dbReference>
<dbReference type="InterPro" id="IPR000182">
    <property type="entry name" value="GNAT_dom"/>
</dbReference>
<evidence type="ECO:0000256" key="4">
    <source>
        <dbReference type="ARBA" id="ARBA00022694"/>
    </source>
</evidence>
<keyword evidence="4 9" id="KW-0819">tRNA processing</keyword>
<reference evidence="11 12" key="1">
    <citation type="submission" date="2018-05" db="EMBL/GenBank/DDBJ databases">
        <title>Vibrio limimaris sp. nov., isolated from marine sediment.</title>
        <authorList>
            <person name="Li C.-M."/>
        </authorList>
    </citation>
    <scope>NUCLEOTIDE SEQUENCE [LARGE SCALE GENOMIC DNA]</scope>
    <source>
        <strain evidence="11 12">E4404</strain>
    </source>
</reference>
<dbReference type="InterPro" id="IPR038321">
    <property type="entry name" value="TmcA_C_sf"/>
</dbReference>
<accession>A0A2U3B794</accession>
<comment type="catalytic activity">
    <reaction evidence="9">
        <text>cytidine(34) in elongator tRNA(Met) + acetyl-CoA + ATP + H2O = N(4)-acetylcytidine(34) in elongator tRNA(Met) + ADP + phosphate + CoA + H(+)</text>
        <dbReference type="Rhea" id="RHEA:43788"/>
        <dbReference type="Rhea" id="RHEA-COMP:10693"/>
        <dbReference type="Rhea" id="RHEA-COMP:10694"/>
        <dbReference type="ChEBI" id="CHEBI:15377"/>
        <dbReference type="ChEBI" id="CHEBI:15378"/>
        <dbReference type="ChEBI" id="CHEBI:30616"/>
        <dbReference type="ChEBI" id="CHEBI:43474"/>
        <dbReference type="ChEBI" id="CHEBI:57287"/>
        <dbReference type="ChEBI" id="CHEBI:57288"/>
        <dbReference type="ChEBI" id="CHEBI:74900"/>
        <dbReference type="ChEBI" id="CHEBI:82748"/>
        <dbReference type="ChEBI" id="CHEBI:456216"/>
        <dbReference type="EC" id="2.3.1.193"/>
    </reaction>
</comment>
<dbReference type="Gene3D" id="1.20.120.890">
    <property type="entry name" value="tRNA(Met) cytidine acetyltransferase, tail domain"/>
    <property type="match status" value="1"/>
</dbReference>
<dbReference type="GO" id="GO:0005737">
    <property type="term" value="C:cytoplasm"/>
    <property type="evidence" value="ECO:0007669"/>
    <property type="project" value="UniProtKB-SubCell"/>
</dbReference>
<comment type="similarity">
    <text evidence="9">Belongs to the TmcA family.</text>
</comment>
<dbReference type="PANTHER" id="PTHR10925:SF5">
    <property type="entry name" value="RNA CYTIDINE ACETYLTRANSFERASE"/>
    <property type="match status" value="1"/>
</dbReference>
<dbReference type="PANTHER" id="PTHR10925">
    <property type="entry name" value="N-ACETYLTRANSFERASE 10"/>
    <property type="match status" value="1"/>
</dbReference>
<keyword evidence="5 9" id="KW-0547">Nucleotide-binding</keyword>
<evidence type="ECO:0000313" key="11">
    <source>
        <dbReference type="EMBL" id="PWI32632.1"/>
    </source>
</evidence>
<keyword evidence="6 9" id="KW-0067">ATP-binding</keyword>
<dbReference type="InterPro" id="IPR032672">
    <property type="entry name" value="TmcA/NAT10/Kre33"/>
</dbReference>
<dbReference type="Proteomes" id="UP000245362">
    <property type="component" value="Unassembled WGS sequence"/>
</dbReference>
<comment type="subcellular location">
    <subcellularLocation>
        <location evidence="9">Cytoplasm</location>
    </subcellularLocation>
</comment>
<dbReference type="GO" id="GO:0002101">
    <property type="term" value="P:tRNA wobble cytosine modification"/>
    <property type="evidence" value="ECO:0007669"/>
    <property type="project" value="UniProtKB-UniRule"/>
</dbReference>
<protein>
    <recommendedName>
        <fullName evidence="9">tRNA(Met) cytidine acetyltransferase TmcA</fullName>
        <ecNumber evidence="9">2.3.1.193</ecNumber>
    </recommendedName>
</protein>
<dbReference type="GO" id="GO:0051392">
    <property type="term" value="F:tRNA cytidine N4-acetyltransferase activity"/>
    <property type="evidence" value="ECO:0007669"/>
    <property type="project" value="UniProtKB-UniRule"/>
</dbReference>
<feature type="binding site" evidence="9">
    <location>
        <begin position="475"/>
        <end position="477"/>
    </location>
    <ligand>
        <name>acetyl-CoA</name>
        <dbReference type="ChEBI" id="CHEBI:57288"/>
    </ligand>
</feature>
<dbReference type="InterPro" id="IPR013562">
    <property type="entry name" value="TmcA/NAT10_N"/>
</dbReference>
<sequence>MNASLQFLSDLSQCAQQRNHRFIVQLEGDISWCSGLLNQFLKRNHQLRSLKLGGQAIEGAETHNHKAGSRYLGMEFDCLIYDDSEGIDANSLTAATGALVGGGLLFLILSERESHFGQWLQVHLRRAQQAKQCFRLSQFGLLPELPVDSVANTTKPAFSDQQEAITAIQKVVTGHRKRPLVISADRGRGKSTALGLASARLMNNRSIHILVTAPARKAVNPVFLHARAHLDHVLHHTASHISTEHASLSFISPDELLKDLPECDLLIVDEASAIPIPMLKAMVGRYHRMVFSTTVHGYEGCGRGFTLKFTRWLDEHRPGWRLTQLTQPIRWQMNDPLEQWVFDTFLLNAELNSQGTSVTQTETRFSYIDKRSLLTTEWLRECFALLVNAHYQTSPNDLVHILQDPCVHLFVSLKDDGTCIGCMLVTVEGGVEPPLAAEIMSGKRRPKGHLVAGTIACQLGFKEGVLQTGLRIMRIAVHPDYQQKKIGSWMLNQLRMQKNLPFDYIATSFGVTIDLLNFWCKNGFSPVRLGANRDQASGTHSLLMIDRNIHQGWVEECYSGFIDDFSGLLNDAFSDLEPELTVAILSASAQYFTRLKRRQTELVQKYCQGDCLYESVYSYSRELALSLLSGSDNIERQSVLVIVAKLLQSRSWQEVATLFGLSGRKQAEQQLRNQLHQLLKFTV</sequence>
<evidence type="ECO:0000256" key="1">
    <source>
        <dbReference type="ARBA" id="ARBA00022490"/>
    </source>
</evidence>
<dbReference type="Pfam" id="PF05127">
    <property type="entry name" value="NAT10_TcmA_helicase"/>
    <property type="match status" value="1"/>
</dbReference>
<evidence type="ECO:0000256" key="9">
    <source>
        <dbReference type="HAMAP-Rule" id="MF_01886"/>
    </source>
</evidence>
<dbReference type="Gene3D" id="3.40.50.300">
    <property type="entry name" value="P-loop containing nucleotide triphosphate hydrolases"/>
    <property type="match status" value="1"/>
</dbReference>
<dbReference type="InterPro" id="IPR016181">
    <property type="entry name" value="Acyl_CoA_acyltransferase"/>
</dbReference>
<evidence type="ECO:0000256" key="7">
    <source>
        <dbReference type="ARBA" id="ARBA00022884"/>
    </source>
</evidence>
<dbReference type="InterPro" id="IPR014001">
    <property type="entry name" value="Helicase_ATP-bd"/>
</dbReference>
<comment type="caution">
    <text evidence="9">Lacks conserved residue(s) required for the propagation of feature annotation.</text>
</comment>
<dbReference type="GO" id="GO:0000049">
    <property type="term" value="F:tRNA binding"/>
    <property type="evidence" value="ECO:0007669"/>
    <property type="project" value="UniProtKB-UniRule"/>
</dbReference>
<dbReference type="HAMAP" id="MF_01886">
    <property type="entry name" value="tRNA_acetyltr_TmcA"/>
    <property type="match status" value="1"/>
</dbReference>
<proteinExistence type="inferred from homology"/>
<dbReference type="InterPro" id="IPR027417">
    <property type="entry name" value="P-loop_NTPase"/>
</dbReference>
<dbReference type="PROSITE" id="PS51192">
    <property type="entry name" value="HELICASE_ATP_BIND_1"/>
    <property type="match status" value="1"/>
</dbReference>
<keyword evidence="3 9" id="KW-0808">Transferase</keyword>
<evidence type="ECO:0000313" key="12">
    <source>
        <dbReference type="Proteomes" id="UP000245362"/>
    </source>
</evidence>
<dbReference type="RefSeq" id="WP_109320418.1">
    <property type="nucleotide sequence ID" value="NZ_QFWT01000008.1"/>
</dbReference>
<dbReference type="Gene3D" id="3.40.50.11040">
    <property type="match status" value="1"/>
</dbReference>
<dbReference type="CDD" id="cd04301">
    <property type="entry name" value="NAT_SF"/>
    <property type="match status" value="1"/>
</dbReference>
<feature type="binding site" evidence="9">
    <location>
        <position position="161"/>
    </location>
    <ligand>
        <name>ATP</name>
        <dbReference type="ChEBI" id="CHEBI:30616"/>
    </ligand>
</feature>
<evidence type="ECO:0000256" key="2">
    <source>
        <dbReference type="ARBA" id="ARBA00022555"/>
    </source>
</evidence>
<dbReference type="EC" id="2.3.1.193" evidence="9"/>
<dbReference type="EMBL" id="QFWT01000008">
    <property type="protein sequence ID" value="PWI32632.1"/>
    <property type="molecule type" value="Genomic_DNA"/>
</dbReference>
<dbReference type="SUPFAM" id="SSF55729">
    <property type="entry name" value="Acyl-CoA N-acyltransferases (Nat)"/>
    <property type="match status" value="1"/>
</dbReference>